<sequence length="356" mass="36751">MTSNPPSDTPHPSLARAAALARGMVAVGPHRGAHRVALRAGVSVLVPLLVLVLLGHVAWTPYAAFGAFTSLYGRNHSRAERAGMQAVAGAFLTLAVVLGVLVSLAPDSRWLVVPVGALLAAAGSLTSDAYGWHPPGPLFLVFGFAVCAMVPATPVTVPLAATIAALSAGFSLLVAHVGVLLEPRSWSPPVLPAPSFRDALAPQGAVAHLVRHVVALTVAGGIATALGWQHPYWAMVAAVVVLSGPDLLSRLTRGVQRVLGTLLGLGVATVVLSWHPQPLVAVLLIVVLQVVTELFVGRNYAVALLFITPLALLMGQLAHPSPVAPLLRDRLLETVLGAVVGAVVLLVPYGRKPGTV</sequence>
<feature type="transmembrane region" description="Helical" evidence="5">
    <location>
        <begin position="44"/>
        <end position="65"/>
    </location>
</feature>
<feature type="transmembrane region" description="Helical" evidence="5">
    <location>
        <begin position="111"/>
        <end position="131"/>
    </location>
</feature>
<evidence type="ECO:0000313" key="8">
    <source>
        <dbReference type="Proteomes" id="UP001500013"/>
    </source>
</evidence>
<name>A0ABN2S5Q4_9MICO</name>
<dbReference type="RefSeq" id="WP_344062035.1">
    <property type="nucleotide sequence ID" value="NZ_BAAAPU010000007.1"/>
</dbReference>
<feature type="transmembrane region" description="Helical" evidence="5">
    <location>
        <begin position="261"/>
        <end position="288"/>
    </location>
</feature>
<keyword evidence="2 5" id="KW-0812">Transmembrane</keyword>
<gene>
    <name evidence="7" type="ORF">GCM10009817_22410</name>
</gene>
<feature type="transmembrane region" description="Helical" evidence="5">
    <location>
        <begin position="331"/>
        <end position="350"/>
    </location>
</feature>
<keyword evidence="3 5" id="KW-1133">Transmembrane helix</keyword>
<keyword evidence="8" id="KW-1185">Reference proteome</keyword>
<dbReference type="EMBL" id="BAAAPU010000007">
    <property type="protein sequence ID" value="GAA1980878.1"/>
    <property type="molecule type" value="Genomic_DNA"/>
</dbReference>
<dbReference type="InterPro" id="IPR049453">
    <property type="entry name" value="Memb_transporter_dom"/>
</dbReference>
<evidence type="ECO:0000256" key="1">
    <source>
        <dbReference type="ARBA" id="ARBA00004141"/>
    </source>
</evidence>
<feature type="transmembrane region" description="Helical" evidence="5">
    <location>
        <begin position="86"/>
        <end position="105"/>
    </location>
</feature>
<feature type="transmembrane region" description="Helical" evidence="5">
    <location>
        <begin position="300"/>
        <end position="319"/>
    </location>
</feature>
<feature type="transmembrane region" description="Helical" evidence="5">
    <location>
        <begin position="163"/>
        <end position="181"/>
    </location>
</feature>
<dbReference type="Proteomes" id="UP001500013">
    <property type="component" value="Unassembled WGS sequence"/>
</dbReference>
<evidence type="ECO:0000256" key="2">
    <source>
        <dbReference type="ARBA" id="ARBA00022692"/>
    </source>
</evidence>
<evidence type="ECO:0000256" key="3">
    <source>
        <dbReference type="ARBA" id="ARBA00022989"/>
    </source>
</evidence>
<protein>
    <submittedName>
        <fullName evidence="7">FUSC family protein</fullName>
    </submittedName>
</protein>
<proteinExistence type="predicted"/>
<evidence type="ECO:0000313" key="7">
    <source>
        <dbReference type="EMBL" id="GAA1980878.1"/>
    </source>
</evidence>
<evidence type="ECO:0000259" key="6">
    <source>
        <dbReference type="Pfam" id="PF13515"/>
    </source>
</evidence>
<accession>A0ABN2S5Q4</accession>
<dbReference type="Pfam" id="PF13515">
    <property type="entry name" value="FUSC_2"/>
    <property type="match status" value="1"/>
</dbReference>
<comment type="subcellular location">
    <subcellularLocation>
        <location evidence="1">Membrane</location>
        <topology evidence="1">Multi-pass membrane protein</topology>
    </subcellularLocation>
</comment>
<evidence type="ECO:0000256" key="5">
    <source>
        <dbReference type="SAM" id="Phobius"/>
    </source>
</evidence>
<feature type="domain" description="Integral membrane bound transporter" evidence="6">
    <location>
        <begin position="219"/>
        <end position="344"/>
    </location>
</feature>
<keyword evidence="4 5" id="KW-0472">Membrane</keyword>
<reference evidence="7 8" key="1">
    <citation type="journal article" date="2019" name="Int. J. Syst. Evol. Microbiol.">
        <title>The Global Catalogue of Microorganisms (GCM) 10K type strain sequencing project: providing services to taxonomists for standard genome sequencing and annotation.</title>
        <authorList>
            <consortium name="The Broad Institute Genomics Platform"/>
            <consortium name="The Broad Institute Genome Sequencing Center for Infectious Disease"/>
            <person name="Wu L."/>
            <person name="Ma J."/>
        </authorList>
    </citation>
    <scope>NUCLEOTIDE SEQUENCE [LARGE SCALE GENOMIC DNA]</scope>
    <source>
        <strain evidence="7 8">JCM 15628</strain>
    </source>
</reference>
<evidence type="ECO:0000256" key="4">
    <source>
        <dbReference type="ARBA" id="ARBA00023136"/>
    </source>
</evidence>
<comment type="caution">
    <text evidence="7">The sequence shown here is derived from an EMBL/GenBank/DDBJ whole genome shotgun (WGS) entry which is preliminary data.</text>
</comment>
<feature type="transmembrane region" description="Helical" evidence="5">
    <location>
        <begin position="205"/>
        <end position="226"/>
    </location>
</feature>
<organism evidence="7 8">
    <name type="scientific">Terrabacter lapilli</name>
    <dbReference type="NCBI Taxonomy" id="436231"/>
    <lineage>
        <taxon>Bacteria</taxon>
        <taxon>Bacillati</taxon>
        <taxon>Actinomycetota</taxon>
        <taxon>Actinomycetes</taxon>
        <taxon>Micrococcales</taxon>
        <taxon>Intrasporangiaceae</taxon>
        <taxon>Terrabacter</taxon>
    </lineage>
</organism>